<protein>
    <submittedName>
        <fullName evidence="5">HAD family hydrolase</fullName>
    </submittedName>
</protein>
<dbReference type="EMBL" id="SADV01000008">
    <property type="protein sequence ID" value="TQR32835.1"/>
    <property type="molecule type" value="Genomic_DNA"/>
</dbReference>
<evidence type="ECO:0000256" key="1">
    <source>
        <dbReference type="ARBA" id="ARBA00001946"/>
    </source>
</evidence>
<dbReference type="GO" id="GO:0046872">
    <property type="term" value="F:metal ion binding"/>
    <property type="evidence" value="ECO:0007669"/>
    <property type="project" value="UniProtKB-KW"/>
</dbReference>
<dbReference type="InterPro" id="IPR051600">
    <property type="entry name" value="Beta-PGM-like"/>
</dbReference>
<dbReference type="SUPFAM" id="SSF56784">
    <property type="entry name" value="HAD-like"/>
    <property type="match status" value="1"/>
</dbReference>
<keyword evidence="5" id="KW-0378">Hydrolase</keyword>
<evidence type="ECO:0000256" key="3">
    <source>
        <dbReference type="ARBA" id="ARBA00022723"/>
    </source>
</evidence>
<dbReference type="PANTHER" id="PTHR46193">
    <property type="entry name" value="6-PHOSPHOGLUCONATE PHOSPHATASE"/>
    <property type="match status" value="1"/>
</dbReference>
<dbReference type="GO" id="GO:0016787">
    <property type="term" value="F:hydrolase activity"/>
    <property type="evidence" value="ECO:0007669"/>
    <property type="project" value="UniProtKB-KW"/>
</dbReference>
<sequence length="219" mass="24989">MIHAIIFDFDGTIVDTESLWFQVFKEILEHEYKIELPLQKFAKCIGTTDDALFEYIQGQSTEKFNHDEFMLKAKKKMQSLKKTLVLREGVHDLICEIKSLGLKLGIASSSSRLWVEEFLIIFNLHHLFDVIKTSEDVQKVKPDPSLYTSVVETLGINPNEAIAIEDSVNGSLSAIRAGIKCIVIPNQVTNFLTFPEEVIRFDDFFHLNIKSLVEHSKSN</sequence>
<keyword evidence="3" id="KW-0479">Metal-binding</keyword>
<comment type="similarity">
    <text evidence="2">Belongs to the HAD-like hydrolase superfamily. CbbY/CbbZ/Gph/YieH family.</text>
</comment>
<dbReference type="Proteomes" id="UP000317944">
    <property type="component" value="Unassembled WGS sequence"/>
</dbReference>
<gene>
    <name evidence="5" type="ORF">C7Y47_11980</name>
</gene>
<dbReference type="PRINTS" id="PR00413">
    <property type="entry name" value="HADHALOGNASE"/>
</dbReference>
<organism evidence="5 6">
    <name type="scientific">Lysinibacillus sphaericus</name>
    <name type="common">Bacillus sphaericus</name>
    <dbReference type="NCBI Taxonomy" id="1421"/>
    <lineage>
        <taxon>Bacteria</taxon>
        <taxon>Bacillati</taxon>
        <taxon>Bacillota</taxon>
        <taxon>Bacilli</taxon>
        <taxon>Bacillales</taxon>
        <taxon>Bacillaceae</taxon>
        <taxon>Lysinibacillus</taxon>
    </lineage>
</organism>
<dbReference type="InterPro" id="IPR023198">
    <property type="entry name" value="PGP-like_dom2"/>
</dbReference>
<dbReference type="NCBIfam" id="TIGR01509">
    <property type="entry name" value="HAD-SF-IA-v3"/>
    <property type="match status" value="1"/>
</dbReference>
<name>A0A544UIH3_LYSSH</name>
<dbReference type="Gene3D" id="3.40.50.1000">
    <property type="entry name" value="HAD superfamily/HAD-like"/>
    <property type="match status" value="1"/>
</dbReference>
<evidence type="ECO:0000256" key="4">
    <source>
        <dbReference type="ARBA" id="ARBA00022842"/>
    </source>
</evidence>
<dbReference type="AlphaFoldDB" id="A0A544UIH3"/>
<keyword evidence="4" id="KW-0460">Magnesium</keyword>
<dbReference type="SFLD" id="SFLDG01135">
    <property type="entry name" value="C1.5.6:_HAD__Beta-PGM__Phospha"/>
    <property type="match status" value="1"/>
</dbReference>
<evidence type="ECO:0000313" key="5">
    <source>
        <dbReference type="EMBL" id="TQR32835.1"/>
    </source>
</evidence>
<dbReference type="InterPro" id="IPR023214">
    <property type="entry name" value="HAD_sf"/>
</dbReference>
<dbReference type="CDD" id="cd16423">
    <property type="entry name" value="HAD_BPGM-like"/>
    <property type="match status" value="1"/>
</dbReference>
<dbReference type="SFLD" id="SFLDG01129">
    <property type="entry name" value="C1.5:_HAD__Beta-PGM__Phosphata"/>
    <property type="match status" value="1"/>
</dbReference>
<dbReference type="InterPro" id="IPR006439">
    <property type="entry name" value="HAD-SF_hydro_IA"/>
</dbReference>
<reference evidence="5 6" key="1">
    <citation type="submission" date="2018-03" db="EMBL/GenBank/DDBJ databases">
        <title>Aerobic endospore-forming bacteria genome sequencing and assembly.</title>
        <authorList>
            <person name="Cavalcante D.A."/>
            <person name="Driks A."/>
            <person name="Putonti C."/>
            <person name="De-Souza M.T."/>
        </authorList>
    </citation>
    <scope>NUCLEOTIDE SEQUENCE [LARGE SCALE GENOMIC DNA]</scope>
    <source>
        <strain evidence="5 6">SDF0037</strain>
    </source>
</reference>
<dbReference type="OrthoDB" id="9797743at2"/>
<dbReference type="Pfam" id="PF13419">
    <property type="entry name" value="HAD_2"/>
    <property type="match status" value="1"/>
</dbReference>
<comment type="cofactor">
    <cofactor evidence="1">
        <name>Mg(2+)</name>
        <dbReference type="ChEBI" id="CHEBI:18420"/>
    </cofactor>
</comment>
<proteinExistence type="inferred from homology"/>
<dbReference type="SFLD" id="SFLDS00003">
    <property type="entry name" value="Haloacid_Dehalogenase"/>
    <property type="match status" value="1"/>
</dbReference>
<dbReference type="RefSeq" id="WP_142508992.1">
    <property type="nucleotide sequence ID" value="NZ_SADV01000008.1"/>
</dbReference>
<dbReference type="InterPro" id="IPR036412">
    <property type="entry name" value="HAD-like_sf"/>
</dbReference>
<accession>A0A544UIH3</accession>
<dbReference type="InterPro" id="IPR041492">
    <property type="entry name" value="HAD_2"/>
</dbReference>
<dbReference type="Gene3D" id="1.10.150.240">
    <property type="entry name" value="Putative phosphatase, domain 2"/>
    <property type="match status" value="1"/>
</dbReference>
<comment type="caution">
    <text evidence="5">The sequence shown here is derived from an EMBL/GenBank/DDBJ whole genome shotgun (WGS) entry which is preliminary data.</text>
</comment>
<evidence type="ECO:0000256" key="2">
    <source>
        <dbReference type="ARBA" id="ARBA00006171"/>
    </source>
</evidence>
<dbReference type="PANTHER" id="PTHR46193:SF21">
    <property type="entry name" value="SLL1138 PROTEIN"/>
    <property type="match status" value="1"/>
</dbReference>
<evidence type="ECO:0000313" key="6">
    <source>
        <dbReference type="Proteomes" id="UP000317944"/>
    </source>
</evidence>